<accession>A0A1W0D3L3</accession>
<protein>
    <recommendedName>
        <fullName evidence="1">DUF1843 domain-containing protein</fullName>
    </recommendedName>
</protein>
<dbReference type="InterPro" id="IPR014994">
    <property type="entry name" value="DUF1843"/>
</dbReference>
<comment type="caution">
    <text evidence="2">The sequence shown here is derived from an EMBL/GenBank/DDBJ whole genome shotgun (WGS) entry which is preliminary data.</text>
</comment>
<evidence type="ECO:0000313" key="2">
    <source>
        <dbReference type="EMBL" id="OQS41625.1"/>
    </source>
</evidence>
<reference evidence="2 3" key="1">
    <citation type="submission" date="2017-02" db="EMBL/GenBank/DDBJ databases">
        <title>Chromobacterium haemolyticum H5244.</title>
        <authorList>
            <person name="Gulvik C.A."/>
        </authorList>
    </citation>
    <scope>NUCLEOTIDE SEQUENCE [LARGE SCALE GENOMIC DNA]</scope>
    <source>
        <strain evidence="2 3">H5244</strain>
    </source>
</reference>
<name>A0A1W0D3L3_9NEIS</name>
<dbReference type="Pfam" id="PF08898">
    <property type="entry name" value="DUF1843"/>
    <property type="match status" value="1"/>
</dbReference>
<dbReference type="RefSeq" id="WP_081555112.1">
    <property type="nucleotide sequence ID" value="NZ_MUKV01000007.1"/>
</dbReference>
<dbReference type="AlphaFoldDB" id="A0A1W0D3L3"/>
<evidence type="ECO:0000259" key="1">
    <source>
        <dbReference type="Pfam" id="PF08898"/>
    </source>
</evidence>
<feature type="domain" description="DUF1843" evidence="1">
    <location>
        <begin position="11"/>
        <end position="61"/>
    </location>
</feature>
<proteinExistence type="predicted"/>
<sequence length="62" mass="7069">MSHLPTHKVLPYGVAIHQAIAEGNLAQMKTLLEQGEQHLRQYGDLHAAVDQLKQEISRLERR</sequence>
<organism evidence="2 3">
    <name type="scientific">Chromobacterium haemolyticum</name>
    <dbReference type="NCBI Taxonomy" id="394935"/>
    <lineage>
        <taxon>Bacteria</taxon>
        <taxon>Pseudomonadati</taxon>
        <taxon>Pseudomonadota</taxon>
        <taxon>Betaproteobacteria</taxon>
        <taxon>Neisseriales</taxon>
        <taxon>Chromobacteriaceae</taxon>
        <taxon>Chromobacterium</taxon>
    </lineage>
</organism>
<dbReference type="EMBL" id="MUKV01000007">
    <property type="protein sequence ID" value="OQS41625.1"/>
    <property type="molecule type" value="Genomic_DNA"/>
</dbReference>
<evidence type="ECO:0000313" key="3">
    <source>
        <dbReference type="Proteomes" id="UP000192721"/>
    </source>
</evidence>
<dbReference type="Proteomes" id="UP000192721">
    <property type="component" value="Unassembled WGS sequence"/>
</dbReference>
<gene>
    <name evidence="2" type="ORF">B0T45_07775</name>
</gene>